<evidence type="ECO:0000313" key="2">
    <source>
        <dbReference type="EMBL" id="MBB5867493.1"/>
    </source>
</evidence>
<keyword evidence="1" id="KW-0472">Membrane</keyword>
<dbReference type="EMBL" id="JACHMN010000001">
    <property type="protein sequence ID" value="MBB5867493.1"/>
    <property type="molecule type" value="Genomic_DNA"/>
</dbReference>
<dbReference type="AlphaFoldDB" id="A0A841BKG4"/>
<name>A0A841BKG4_9ACTN</name>
<dbReference type="RefSeq" id="WP_184832275.1">
    <property type="nucleotide sequence ID" value="NZ_JACHMN010000001.1"/>
</dbReference>
<keyword evidence="1" id="KW-1133">Transmembrane helix</keyword>
<evidence type="ECO:0000256" key="1">
    <source>
        <dbReference type="SAM" id="Phobius"/>
    </source>
</evidence>
<reference evidence="2 3" key="1">
    <citation type="submission" date="2020-08" db="EMBL/GenBank/DDBJ databases">
        <title>Sequencing the genomes of 1000 actinobacteria strains.</title>
        <authorList>
            <person name="Klenk H.-P."/>
        </authorList>
    </citation>
    <scope>NUCLEOTIDE SEQUENCE [LARGE SCALE GENOMIC DNA]</scope>
    <source>
        <strain evidence="2 3">DSM 45362</strain>
    </source>
</reference>
<accession>A0A841BKG4</accession>
<comment type="caution">
    <text evidence="2">The sequence shown here is derived from an EMBL/GenBank/DDBJ whole genome shotgun (WGS) entry which is preliminary data.</text>
</comment>
<keyword evidence="3" id="KW-1185">Reference proteome</keyword>
<evidence type="ECO:0000313" key="3">
    <source>
        <dbReference type="Proteomes" id="UP000587527"/>
    </source>
</evidence>
<protein>
    <submittedName>
        <fullName evidence="2">Na+-transporting methylmalonyl-CoA/oxaloacetate decarboxylase gamma subunit</fullName>
    </submittedName>
</protein>
<sequence length="80" mass="8639">MILAVVLWFLGLGFLAVILWMLLLIYAIAWLRTLIFARVAASLGQDLAAHARAVADAIAKVVMSCPENCRGDLSVPTCNP</sequence>
<dbReference type="Proteomes" id="UP000587527">
    <property type="component" value="Unassembled WGS sequence"/>
</dbReference>
<keyword evidence="1" id="KW-0812">Transmembrane</keyword>
<feature type="transmembrane region" description="Helical" evidence="1">
    <location>
        <begin position="6"/>
        <end position="29"/>
    </location>
</feature>
<organism evidence="2 3">
    <name type="scientific">Allocatelliglobosispora scoriae</name>
    <dbReference type="NCBI Taxonomy" id="643052"/>
    <lineage>
        <taxon>Bacteria</taxon>
        <taxon>Bacillati</taxon>
        <taxon>Actinomycetota</taxon>
        <taxon>Actinomycetes</taxon>
        <taxon>Micromonosporales</taxon>
        <taxon>Micromonosporaceae</taxon>
        <taxon>Allocatelliglobosispora</taxon>
    </lineage>
</organism>
<gene>
    <name evidence="2" type="ORF">F4553_000872</name>
</gene>
<proteinExistence type="predicted"/>